<dbReference type="InterPro" id="IPR013325">
    <property type="entry name" value="RNA_pol_sigma_r2"/>
</dbReference>
<dbReference type="InterPro" id="IPR007627">
    <property type="entry name" value="RNA_pol_sigma70_r2"/>
</dbReference>
<keyword evidence="5" id="KW-0804">Transcription</keyword>
<evidence type="ECO:0000256" key="1">
    <source>
        <dbReference type="ARBA" id="ARBA00010641"/>
    </source>
</evidence>
<evidence type="ECO:0000313" key="9">
    <source>
        <dbReference type="Proteomes" id="UP000741360"/>
    </source>
</evidence>
<dbReference type="AlphaFoldDB" id="A0A932M0V5"/>
<dbReference type="Proteomes" id="UP000741360">
    <property type="component" value="Unassembled WGS sequence"/>
</dbReference>
<dbReference type="InterPro" id="IPR039425">
    <property type="entry name" value="RNA_pol_sigma-70-like"/>
</dbReference>
<keyword evidence="3" id="KW-0731">Sigma factor</keyword>
<dbReference type="Pfam" id="PF04542">
    <property type="entry name" value="Sigma70_r2"/>
    <property type="match status" value="1"/>
</dbReference>
<evidence type="ECO:0000259" key="6">
    <source>
        <dbReference type="Pfam" id="PF04542"/>
    </source>
</evidence>
<reference evidence="8" key="1">
    <citation type="submission" date="2020-07" db="EMBL/GenBank/DDBJ databases">
        <title>Huge and variable diversity of episymbiotic CPR bacteria and DPANN archaea in groundwater ecosystems.</title>
        <authorList>
            <person name="He C.Y."/>
            <person name="Keren R."/>
            <person name="Whittaker M."/>
            <person name="Farag I.F."/>
            <person name="Doudna J."/>
            <person name="Cate J.H.D."/>
            <person name="Banfield J.F."/>
        </authorList>
    </citation>
    <scope>NUCLEOTIDE SEQUENCE</scope>
    <source>
        <strain evidence="8">NC_groundwater_717_Ag_S-0.2um_59_8</strain>
    </source>
</reference>
<evidence type="ECO:0000256" key="5">
    <source>
        <dbReference type="ARBA" id="ARBA00023163"/>
    </source>
</evidence>
<dbReference type="GO" id="GO:0003677">
    <property type="term" value="F:DNA binding"/>
    <property type="evidence" value="ECO:0007669"/>
    <property type="project" value="UniProtKB-KW"/>
</dbReference>
<dbReference type="GO" id="GO:0006352">
    <property type="term" value="P:DNA-templated transcription initiation"/>
    <property type="evidence" value="ECO:0007669"/>
    <property type="project" value="InterPro"/>
</dbReference>
<dbReference type="InterPro" id="IPR014284">
    <property type="entry name" value="RNA_pol_sigma-70_dom"/>
</dbReference>
<dbReference type="PANTHER" id="PTHR43133:SF8">
    <property type="entry name" value="RNA POLYMERASE SIGMA FACTOR HI_1459-RELATED"/>
    <property type="match status" value="1"/>
</dbReference>
<dbReference type="Gene3D" id="1.10.1740.10">
    <property type="match status" value="1"/>
</dbReference>
<dbReference type="Pfam" id="PF08281">
    <property type="entry name" value="Sigma70_r4_2"/>
    <property type="match status" value="1"/>
</dbReference>
<dbReference type="SUPFAM" id="SSF88946">
    <property type="entry name" value="Sigma2 domain of RNA polymerase sigma factors"/>
    <property type="match status" value="1"/>
</dbReference>
<dbReference type="NCBIfam" id="TIGR02937">
    <property type="entry name" value="sigma70-ECF"/>
    <property type="match status" value="1"/>
</dbReference>
<dbReference type="Gene3D" id="1.10.10.10">
    <property type="entry name" value="Winged helix-like DNA-binding domain superfamily/Winged helix DNA-binding domain"/>
    <property type="match status" value="1"/>
</dbReference>
<gene>
    <name evidence="8" type="ORF">HYY65_07905</name>
</gene>
<evidence type="ECO:0000313" key="8">
    <source>
        <dbReference type="EMBL" id="MBI3014964.1"/>
    </source>
</evidence>
<evidence type="ECO:0000259" key="7">
    <source>
        <dbReference type="Pfam" id="PF08281"/>
    </source>
</evidence>
<keyword evidence="4" id="KW-0238">DNA-binding</keyword>
<accession>A0A932M0V5</accession>
<dbReference type="PANTHER" id="PTHR43133">
    <property type="entry name" value="RNA POLYMERASE ECF-TYPE SIGMA FACTO"/>
    <property type="match status" value="1"/>
</dbReference>
<dbReference type="EMBL" id="JACPSX010000149">
    <property type="protein sequence ID" value="MBI3014964.1"/>
    <property type="molecule type" value="Genomic_DNA"/>
</dbReference>
<evidence type="ECO:0000256" key="4">
    <source>
        <dbReference type="ARBA" id="ARBA00023125"/>
    </source>
</evidence>
<sequence>MARNPQNTDTLIEAVTRLQSGDKAALESILEQCQERLYYYALKMTGNPADAEEVVQEVFVTVLEKIGTLREPGSFLPWVFTTAKNLCFLKLRGRRKDQDATVSLEDYMPRFNRGHIGAVEDWSDRVESGALSKELARHLDAAIQKLPIEYREILLLRDVQGLSAEEAGKVCGLSVAAVKSRLHRARLFVRENLSQYLTGAGTKQASWE</sequence>
<dbReference type="InterPro" id="IPR013249">
    <property type="entry name" value="RNA_pol_sigma70_r4_t2"/>
</dbReference>
<comment type="similarity">
    <text evidence="1">Belongs to the sigma-70 factor family. ECF subfamily.</text>
</comment>
<protein>
    <submittedName>
        <fullName evidence="8">RNA polymerase sigma factor</fullName>
    </submittedName>
</protein>
<name>A0A932M0V5_UNCTE</name>
<dbReference type="CDD" id="cd06171">
    <property type="entry name" value="Sigma70_r4"/>
    <property type="match status" value="1"/>
</dbReference>
<dbReference type="InterPro" id="IPR013324">
    <property type="entry name" value="RNA_pol_sigma_r3/r4-like"/>
</dbReference>
<evidence type="ECO:0000256" key="3">
    <source>
        <dbReference type="ARBA" id="ARBA00023082"/>
    </source>
</evidence>
<organism evidence="8 9">
    <name type="scientific">Tectimicrobiota bacterium</name>
    <dbReference type="NCBI Taxonomy" id="2528274"/>
    <lineage>
        <taxon>Bacteria</taxon>
        <taxon>Pseudomonadati</taxon>
        <taxon>Nitrospinota/Tectimicrobiota group</taxon>
        <taxon>Candidatus Tectimicrobiota</taxon>
    </lineage>
</organism>
<feature type="domain" description="RNA polymerase sigma factor 70 region 4 type 2" evidence="7">
    <location>
        <begin position="139"/>
        <end position="187"/>
    </location>
</feature>
<proteinExistence type="inferred from homology"/>
<dbReference type="InterPro" id="IPR036388">
    <property type="entry name" value="WH-like_DNA-bd_sf"/>
</dbReference>
<keyword evidence="2" id="KW-0805">Transcription regulation</keyword>
<comment type="caution">
    <text evidence="8">The sequence shown here is derived from an EMBL/GenBank/DDBJ whole genome shotgun (WGS) entry which is preliminary data.</text>
</comment>
<evidence type="ECO:0000256" key="2">
    <source>
        <dbReference type="ARBA" id="ARBA00023015"/>
    </source>
</evidence>
<feature type="domain" description="RNA polymerase sigma-70 region 2" evidence="6">
    <location>
        <begin position="31"/>
        <end position="95"/>
    </location>
</feature>
<dbReference type="GO" id="GO:0016987">
    <property type="term" value="F:sigma factor activity"/>
    <property type="evidence" value="ECO:0007669"/>
    <property type="project" value="UniProtKB-KW"/>
</dbReference>
<dbReference type="SUPFAM" id="SSF88659">
    <property type="entry name" value="Sigma3 and sigma4 domains of RNA polymerase sigma factors"/>
    <property type="match status" value="1"/>
</dbReference>